<dbReference type="Proteomes" id="UP001589698">
    <property type="component" value="Unassembled WGS sequence"/>
</dbReference>
<gene>
    <name evidence="1" type="ORF">ACFFJG_13795</name>
</gene>
<comment type="caution">
    <text evidence="1">The sequence shown here is derived from an EMBL/GenBank/DDBJ whole genome shotgun (WGS) entry which is preliminary data.</text>
</comment>
<dbReference type="Pfam" id="PF14345">
    <property type="entry name" value="GDYXXLXY"/>
    <property type="match status" value="1"/>
</dbReference>
<keyword evidence="2" id="KW-1185">Reference proteome</keyword>
<accession>A0ABV6E3P2</accession>
<proteinExistence type="predicted"/>
<evidence type="ECO:0000313" key="2">
    <source>
        <dbReference type="Proteomes" id="UP001589698"/>
    </source>
</evidence>
<protein>
    <submittedName>
        <fullName evidence="1">GDYXXLXY domain-containing protein</fullName>
    </submittedName>
</protein>
<reference evidence="1 2" key="1">
    <citation type="submission" date="2024-09" db="EMBL/GenBank/DDBJ databases">
        <authorList>
            <person name="Sun Q."/>
            <person name="Mori K."/>
        </authorList>
    </citation>
    <scope>NUCLEOTIDE SEQUENCE [LARGE SCALE GENOMIC DNA]</scope>
    <source>
        <strain evidence="1 2">CCM 8654</strain>
    </source>
</reference>
<sequence>MGPLDDGRSGDLFVTLRRDGEVWVGDRWTRERPDDGPYLSCDDRSWEVRCGVDTWFLPQDRAAAAERLLRDGAVAEVRIDDRGHAAVVGVHAP</sequence>
<dbReference type="EMBL" id="JBHLXH010000001">
    <property type="protein sequence ID" value="MFC0223556.1"/>
    <property type="molecule type" value="Genomic_DNA"/>
</dbReference>
<name>A0ABV6E3P2_9ACTN</name>
<dbReference type="InterPro" id="IPR025833">
    <property type="entry name" value="GDYXXLXY"/>
</dbReference>
<evidence type="ECO:0000313" key="1">
    <source>
        <dbReference type="EMBL" id="MFC0223556.1"/>
    </source>
</evidence>
<dbReference type="RefSeq" id="WP_378519500.1">
    <property type="nucleotide sequence ID" value="NZ_CBCSDI010000004.1"/>
</dbReference>
<organism evidence="1 2">
    <name type="scientific">Nocardioides zeicaulis</name>
    <dbReference type="NCBI Taxonomy" id="1776857"/>
    <lineage>
        <taxon>Bacteria</taxon>
        <taxon>Bacillati</taxon>
        <taxon>Actinomycetota</taxon>
        <taxon>Actinomycetes</taxon>
        <taxon>Propionibacteriales</taxon>
        <taxon>Nocardioidaceae</taxon>
        <taxon>Nocardioides</taxon>
    </lineage>
</organism>